<comment type="caution">
    <text evidence="2">The sequence shown here is derived from an EMBL/GenBank/DDBJ whole genome shotgun (WGS) entry which is preliminary data.</text>
</comment>
<proteinExistence type="predicted"/>
<dbReference type="Gene3D" id="3.40.50.1820">
    <property type="entry name" value="alpha/beta hydrolase"/>
    <property type="match status" value="1"/>
</dbReference>
<dbReference type="InterPro" id="IPR029058">
    <property type="entry name" value="AB_hydrolase_fold"/>
</dbReference>
<accession>A0ABR8D198</accession>
<dbReference type="InterPro" id="IPR013595">
    <property type="entry name" value="Pept_S33_TAP-like_C"/>
</dbReference>
<feature type="domain" description="Peptidase S33 tripeptidyl aminopeptidase-like C-terminal" evidence="1">
    <location>
        <begin position="50"/>
        <end position="106"/>
    </location>
</feature>
<dbReference type="EMBL" id="JACJSG010000010">
    <property type="protein sequence ID" value="MBD2500731.1"/>
    <property type="molecule type" value="Genomic_DNA"/>
</dbReference>
<keyword evidence="2" id="KW-0378">Hydrolase</keyword>
<evidence type="ECO:0000313" key="2">
    <source>
        <dbReference type="EMBL" id="MBD2500731.1"/>
    </source>
</evidence>
<reference evidence="2 3" key="1">
    <citation type="journal article" date="2020" name="ISME J.">
        <title>Comparative genomics reveals insights into cyanobacterial evolution and habitat adaptation.</title>
        <authorList>
            <person name="Chen M.Y."/>
            <person name="Teng W.K."/>
            <person name="Zhao L."/>
            <person name="Hu C.X."/>
            <person name="Zhou Y.K."/>
            <person name="Han B.P."/>
            <person name="Song L.R."/>
            <person name="Shu W.S."/>
        </authorList>
    </citation>
    <scope>NUCLEOTIDE SEQUENCE [LARGE SCALE GENOMIC DNA]</scope>
    <source>
        <strain evidence="2 3">FACHB-119</strain>
    </source>
</reference>
<protein>
    <submittedName>
        <fullName evidence="2">Alpha/beta hydrolase</fullName>
    </submittedName>
</protein>
<dbReference type="RefSeq" id="WP_190470141.1">
    <property type="nucleotide sequence ID" value="NZ_JACJSG010000010.1"/>
</dbReference>
<name>A0ABR8D198_9NOST</name>
<evidence type="ECO:0000313" key="3">
    <source>
        <dbReference type="Proteomes" id="UP000661112"/>
    </source>
</evidence>
<keyword evidence="3" id="KW-1185">Reference proteome</keyword>
<dbReference type="Proteomes" id="UP000661112">
    <property type="component" value="Unassembled WGS sequence"/>
</dbReference>
<dbReference type="GO" id="GO:0016787">
    <property type="term" value="F:hydrolase activity"/>
    <property type="evidence" value="ECO:0007669"/>
    <property type="project" value="UniProtKB-KW"/>
</dbReference>
<dbReference type="SUPFAM" id="SSF53474">
    <property type="entry name" value="alpha/beta-Hydrolases"/>
    <property type="match status" value="1"/>
</dbReference>
<dbReference type="Pfam" id="PF08386">
    <property type="entry name" value="Abhydrolase_4"/>
    <property type="match status" value="1"/>
</dbReference>
<organism evidence="2 3">
    <name type="scientific">Anabaena azotica FACHB-119</name>
    <dbReference type="NCBI Taxonomy" id="947527"/>
    <lineage>
        <taxon>Bacteria</taxon>
        <taxon>Bacillati</taxon>
        <taxon>Cyanobacteriota</taxon>
        <taxon>Cyanophyceae</taxon>
        <taxon>Nostocales</taxon>
        <taxon>Nostocaceae</taxon>
        <taxon>Anabaena</taxon>
        <taxon>Anabaena azotica</taxon>
    </lineage>
</organism>
<sequence>MALFLYKFILYLTLFDFAALLSAFGSPGVLARGTIGMFHYDETRTLETINLPVLVVSGAADIATLPQASDRMNAELPNSQRVSIKPGGHMALMEQNQQFSQVVREFCTVHSLI</sequence>
<evidence type="ECO:0000259" key="1">
    <source>
        <dbReference type="Pfam" id="PF08386"/>
    </source>
</evidence>
<gene>
    <name evidence="2" type="ORF">H6G83_08915</name>
</gene>